<dbReference type="SMART" id="SM00228">
    <property type="entry name" value="PDZ"/>
    <property type="match status" value="2"/>
</dbReference>
<reference evidence="12 13" key="1">
    <citation type="submission" date="2007-05" db="EMBL/GenBank/DDBJ databases">
        <title>Complete sequence of chromosome of Acidiphilium cryptum JF-5.</title>
        <authorList>
            <consortium name="US DOE Joint Genome Institute"/>
            <person name="Copeland A."/>
            <person name="Lucas S."/>
            <person name="Lapidus A."/>
            <person name="Barry K."/>
            <person name="Detter J.C."/>
            <person name="Glavina del Rio T."/>
            <person name="Hammon N."/>
            <person name="Israni S."/>
            <person name="Dalin E."/>
            <person name="Tice H."/>
            <person name="Pitluck S."/>
            <person name="Sims D."/>
            <person name="Brettin T."/>
            <person name="Bruce D."/>
            <person name="Han C."/>
            <person name="Schmutz J."/>
            <person name="Larimer F."/>
            <person name="Land M."/>
            <person name="Hauser L."/>
            <person name="Kyrpides N."/>
            <person name="Kim E."/>
            <person name="Magnuson T."/>
            <person name="Richardson P."/>
        </authorList>
    </citation>
    <scope>NUCLEOTIDE SEQUENCE [LARGE SCALE GENOMIC DNA]</scope>
    <source>
        <strain evidence="12 13">JF-5</strain>
    </source>
</reference>
<feature type="chain" id="PRO_5039162620" evidence="10">
    <location>
        <begin position="28"/>
        <end position="508"/>
    </location>
</feature>
<evidence type="ECO:0000256" key="1">
    <source>
        <dbReference type="ARBA" id="ARBA00004418"/>
    </source>
</evidence>
<dbReference type="EMBL" id="CP000697">
    <property type="protein sequence ID" value="ABQ30528.1"/>
    <property type="molecule type" value="Genomic_DNA"/>
</dbReference>
<dbReference type="HOGENOM" id="CLU_020120_1_0_5"/>
<dbReference type="InterPro" id="IPR001940">
    <property type="entry name" value="Peptidase_S1C"/>
</dbReference>
<dbReference type="InterPro" id="IPR011782">
    <property type="entry name" value="Pept_S1C_Do"/>
</dbReference>
<feature type="binding site" evidence="9">
    <location>
        <position position="130"/>
    </location>
    <ligand>
        <name>substrate</name>
    </ligand>
</feature>
<evidence type="ECO:0000313" key="13">
    <source>
        <dbReference type="Proteomes" id="UP000000245"/>
    </source>
</evidence>
<keyword evidence="3 10" id="KW-0732">Signal</keyword>
<evidence type="ECO:0000256" key="7">
    <source>
        <dbReference type="ARBA" id="ARBA00022825"/>
    </source>
</evidence>
<evidence type="ECO:0000259" key="11">
    <source>
        <dbReference type="PROSITE" id="PS50106"/>
    </source>
</evidence>
<dbReference type="Pfam" id="PF13365">
    <property type="entry name" value="Trypsin_2"/>
    <property type="match status" value="1"/>
</dbReference>
<evidence type="ECO:0000256" key="9">
    <source>
        <dbReference type="PIRSR" id="PIRSR611782-2"/>
    </source>
</evidence>
<feature type="active site" description="Charge relay system" evidence="8">
    <location>
        <position position="234"/>
    </location>
</feature>
<dbReference type="SUPFAM" id="SSF50494">
    <property type="entry name" value="Trypsin-like serine proteases"/>
    <property type="match status" value="1"/>
</dbReference>
<dbReference type="Gene3D" id="2.30.42.10">
    <property type="match status" value="2"/>
</dbReference>
<dbReference type="PROSITE" id="PS50106">
    <property type="entry name" value="PDZ"/>
    <property type="match status" value="2"/>
</dbReference>
<gene>
    <name evidence="12" type="ordered locus">Acry_1317</name>
</gene>
<dbReference type="InterPro" id="IPR051201">
    <property type="entry name" value="Chloro_Bact_Ser_Proteases"/>
</dbReference>
<protein>
    <submittedName>
        <fullName evidence="12">Protease Do</fullName>
        <ecNumber evidence="12">1.3.1.74</ecNumber>
    </submittedName>
</protein>
<feature type="active site" description="Charge relay system" evidence="8">
    <location>
        <position position="130"/>
    </location>
</feature>
<dbReference type="GO" id="GO:0006508">
    <property type="term" value="P:proteolysis"/>
    <property type="evidence" value="ECO:0007669"/>
    <property type="project" value="UniProtKB-KW"/>
</dbReference>
<dbReference type="RefSeq" id="WP_011942157.1">
    <property type="nucleotide sequence ID" value="NC_009484.1"/>
</dbReference>
<dbReference type="Pfam" id="PF17820">
    <property type="entry name" value="PDZ_6"/>
    <property type="match status" value="1"/>
</dbReference>
<dbReference type="Proteomes" id="UP000000245">
    <property type="component" value="Chromosome"/>
</dbReference>
<dbReference type="InterPro" id="IPR041489">
    <property type="entry name" value="PDZ_6"/>
</dbReference>
<evidence type="ECO:0000256" key="2">
    <source>
        <dbReference type="ARBA" id="ARBA00022670"/>
    </source>
</evidence>
<keyword evidence="2 12" id="KW-0645">Protease</keyword>
<keyword evidence="7" id="KW-0720">Serine protease</keyword>
<keyword evidence="13" id="KW-1185">Reference proteome</keyword>
<feature type="domain" description="PDZ" evidence="11">
    <location>
        <begin position="290"/>
        <end position="348"/>
    </location>
</feature>
<feature type="binding site" evidence="9">
    <location>
        <begin position="232"/>
        <end position="234"/>
    </location>
    <ligand>
        <name>substrate</name>
    </ligand>
</feature>
<dbReference type="PRINTS" id="PR00834">
    <property type="entry name" value="PROTEASES2C"/>
</dbReference>
<feature type="binding site" evidence="9">
    <location>
        <position position="160"/>
    </location>
    <ligand>
        <name>substrate</name>
    </ligand>
</feature>
<dbReference type="Gene3D" id="2.40.10.120">
    <property type="match status" value="1"/>
</dbReference>
<dbReference type="GO" id="GO:0016491">
    <property type="term" value="F:oxidoreductase activity"/>
    <property type="evidence" value="ECO:0007669"/>
    <property type="project" value="UniProtKB-KW"/>
</dbReference>
<dbReference type="NCBIfam" id="TIGR02037">
    <property type="entry name" value="degP_htrA_DO"/>
    <property type="match status" value="1"/>
</dbReference>
<evidence type="ECO:0000256" key="5">
    <source>
        <dbReference type="ARBA" id="ARBA00022764"/>
    </source>
</evidence>
<keyword evidence="6" id="KW-0378">Hydrolase</keyword>
<dbReference type="CDD" id="cd10839">
    <property type="entry name" value="cpPDZ1_DegP-like"/>
    <property type="match status" value="1"/>
</dbReference>
<evidence type="ECO:0000256" key="3">
    <source>
        <dbReference type="ARBA" id="ARBA00022729"/>
    </source>
</evidence>
<dbReference type="Pfam" id="PF13180">
    <property type="entry name" value="PDZ_2"/>
    <property type="match status" value="1"/>
</dbReference>
<evidence type="ECO:0000256" key="6">
    <source>
        <dbReference type="ARBA" id="ARBA00022801"/>
    </source>
</evidence>
<dbReference type="GO" id="GO:0042597">
    <property type="term" value="C:periplasmic space"/>
    <property type="evidence" value="ECO:0007669"/>
    <property type="project" value="UniProtKB-SubCell"/>
</dbReference>
<name>A5FY46_ACICJ</name>
<dbReference type="PANTHER" id="PTHR43343:SF3">
    <property type="entry name" value="PROTEASE DO-LIKE 8, CHLOROPLASTIC"/>
    <property type="match status" value="1"/>
</dbReference>
<keyword evidence="12" id="KW-0560">Oxidoreductase</keyword>
<dbReference type="STRING" id="349163.Acry_1317"/>
<dbReference type="KEGG" id="acr:Acry_1317"/>
<evidence type="ECO:0000256" key="4">
    <source>
        <dbReference type="ARBA" id="ARBA00022737"/>
    </source>
</evidence>
<feature type="domain" description="PDZ" evidence="11">
    <location>
        <begin position="408"/>
        <end position="476"/>
    </location>
</feature>
<evidence type="ECO:0000313" key="12">
    <source>
        <dbReference type="EMBL" id="ABQ30528.1"/>
    </source>
</evidence>
<dbReference type="GO" id="GO:0004252">
    <property type="term" value="F:serine-type endopeptidase activity"/>
    <property type="evidence" value="ECO:0007669"/>
    <property type="project" value="InterPro"/>
</dbReference>
<dbReference type="InterPro" id="IPR009003">
    <property type="entry name" value="Peptidase_S1_PA"/>
</dbReference>
<dbReference type="eggNOG" id="COG0265">
    <property type="taxonomic scope" value="Bacteria"/>
</dbReference>
<feature type="active site" description="Charge relay system" evidence="8">
    <location>
        <position position="160"/>
    </location>
</feature>
<organism evidence="12 13">
    <name type="scientific">Acidiphilium cryptum (strain JF-5)</name>
    <dbReference type="NCBI Taxonomy" id="349163"/>
    <lineage>
        <taxon>Bacteria</taxon>
        <taxon>Pseudomonadati</taxon>
        <taxon>Pseudomonadota</taxon>
        <taxon>Alphaproteobacteria</taxon>
        <taxon>Acetobacterales</taxon>
        <taxon>Acidocellaceae</taxon>
        <taxon>Acidiphilium</taxon>
    </lineage>
</organism>
<dbReference type="EC" id="1.3.1.74" evidence="12"/>
<proteinExistence type="predicted"/>
<feature type="signal peptide" evidence="10">
    <location>
        <begin position="1"/>
        <end position="27"/>
    </location>
</feature>
<evidence type="ECO:0000256" key="10">
    <source>
        <dbReference type="SAM" id="SignalP"/>
    </source>
</evidence>
<accession>A5FY46</accession>
<comment type="subcellular location">
    <subcellularLocation>
        <location evidence="1">Periplasm</location>
    </subcellularLocation>
</comment>
<keyword evidence="4" id="KW-0677">Repeat</keyword>
<dbReference type="SUPFAM" id="SSF50156">
    <property type="entry name" value="PDZ domain-like"/>
    <property type="match status" value="2"/>
</dbReference>
<dbReference type="PANTHER" id="PTHR43343">
    <property type="entry name" value="PEPTIDASE S12"/>
    <property type="match status" value="1"/>
</dbReference>
<keyword evidence="5" id="KW-0574">Periplasm</keyword>
<dbReference type="InterPro" id="IPR036034">
    <property type="entry name" value="PDZ_sf"/>
</dbReference>
<sequence length="508" mass="52655">MKLFLARRRPGQLAALTAVMLAGGTLAAISLDSAFANDKAFDATSKVQKDFKPIPSFAPLVKDVSPAVVSVTVHLKVQQADNTQAQNGMPPGMPFAFPFPFPQPQQPQAVEAKGSGFFISSDGYIVTNNHVVKNAKSVFVTLSDGSKLPAKIVGTDPSTDLAVLKVKRDKPFPYLQLGDSAKVVPGQWVIAIGNPFGLAETVTTGVVSALGRDIGDGQYDSFIQIDAPINEGNSGGPLLNQRGEVIGVNTAILTPSGGSVGIGFSIPSDMVRRIADELIKSGHVTRGFIGVQVQTITPEMAQAMGVPVHDGRADGALIAETMPNGPAAKAGLKPGDIITKVDGKMVRDPRELALAISGIKPDGKASITYLRGGASHELNLRVEKMPANAEAAFAPGGSQSGPAMHKPELGLSLAPLSDAARQQLNLPDNVSGALIAHVAPNSPADEAGLRSGDVIVGVGSMTVNNPDQAVAAIRKAEAAKAKAIALRVMRGNQALFVAVPLPKEKAGK</sequence>
<evidence type="ECO:0000256" key="8">
    <source>
        <dbReference type="PIRSR" id="PIRSR611782-1"/>
    </source>
</evidence>
<dbReference type="AlphaFoldDB" id="A5FY46"/>
<dbReference type="InterPro" id="IPR001478">
    <property type="entry name" value="PDZ"/>
</dbReference>